<keyword evidence="11 16" id="KW-1133">Transmembrane helix</keyword>
<evidence type="ECO:0000256" key="2">
    <source>
        <dbReference type="ARBA" id="ARBA00004167"/>
    </source>
</evidence>
<dbReference type="Gene3D" id="3.30.40.10">
    <property type="entry name" value="Zinc/RING finger domain, C3HC4 (zinc finger)"/>
    <property type="match status" value="1"/>
</dbReference>
<keyword evidence="19" id="KW-1185">Reference proteome</keyword>
<feature type="region of interest" description="Disordered" evidence="15">
    <location>
        <begin position="1"/>
        <end position="45"/>
    </location>
</feature>
<feature type="transmembrane region" description="Helical" evidence="16">
    <location>
        <begin position="51"/>
        <end position="74"/>
    </location>
</feature>
<accession>A0AAP0GX79</accession>
<keyword evidence="5" id="KW-0808">Transferase</keyword>
<feature type="domain" description="RING-type" evidence="17">
    <location>
        <begin position="143"/>
        <end position="185"/>
    </location>
</feature>
<evidence type="ECO:0000256" key="7">
    <source>
        <dbReference type="ARBA" id="ARBA00022723"/>
    </source>
</evidence>
<evidence type="ECO:0000256" key="5">
    <source>
        <dbReference type="ARBA" id="ARBA00022679"/>
    </source>
</evidence>
<dbReference type="EC" id="2.3.2.27" evidence="4"/>
<evidence type="ECO:0000256" key="16">
    <source>
        <dbReference type="SAM" id="Phobius"/>
    </source>
</evidence>
<feature type="compositionally biased region" description="Basic and acidic residues" evidence="15">
    <location>
        <begin position="10"/>
        <end position="27"/>
    </location>
</feature>
<evidence type="ECO:0000313" key="18">
    <source>
        <dbReference type="EMBL" id="KAK9062220.1"/>
    </source>
</evidence>
<feature type="compositionally biased region" description="Polar residues" evidence="15">
    <location>
        <begin position="317"/>
        <end position="329"/>
    </location>
</feature>
<feature type="region of interest" description="Disordered" evidence="15">
    <location>
        <begin position="310"/>
        <end position="329"/>
    </location>
</feature>
<organism evidence="18 19">
    <name type="scientific">Deinandra increscens subsp. villosa</name>
    <dbReference type="NCBI Taxonomy" id="3103831"/>
    <lineage>
        <taxon>Eukaryota</taxon>
        <taxon>Viridiplantae</taxon>
        <taxon>Streptophyta</taxon>
        <taxon>Embryophyta</taxon>
        <taxon>Tracheophyta</taxon>
        <taxon>Spermatophyta</taxon>
        <taxon>Magnoliopsida</taxon>
        <taxon>eudicotyledons</taxon>
        <taxon>Gunneridae</taxon>
        <taxon>Pentapetalae</taxon>
        <taxon>asterids</taxon>
        <taxon>campanulids</taxon>
        <taxon>Asterales</taxon>
        <taxon>Asteraceae</taxon>
        <taxon>Asteroideae</taxon>
        <taxon>Heliantheae alliance</taxon>
        <taxon>Madieae</taxon>
        <taxon>Madiinae</taxon>
        <taxon>Deinandra</taxon>
    </lineage>
</organism>
<dbReference type="GO" id="GO:0016020">
    <property type="term" value="C:membrane"/>
    <property type="evidence" value="ECO:0007669"/>
    <property type="project" value="UniProtKB-SubCell"/>
</dbReference>
<keyword evidence="6 16" id="KW-0812">Transmembrane</keyword>
<dbReference type="CDD" id="cd16461">
    <property type="entry name" value="RING-H2_EL5-like"/>
    <property type="match status" value="1"/>
</dbReference>
<evidence type="ECO:0000256" key="10">
    <source>
        <dbReference type="ARBA" id="ARBA00022833"/>
    </source>
</evidence>
<dbReference type="InterPro" id="IPR001841">
    <property type="entry name" value="Znf_RING"/>
</dbReference>
<comment type="catalytic activity">
    <reaction evidence="1">
        <text>S-ubiquitinyl-[E2 ubiquitin-conjugating enzyme]-L-cysteine + [acceptor protein]-L-lysine = [E2 ubiquitin-conjugating enzyme]-L-cysteine + N(6)-ubiquitinyl-[acceptor protein]-L-lysine.</text>
        <dbReference type="EC" id="2.3.2.27"/>
    </reaction>
</comment>
<dbReference type="SUPFAM" id="SSF57850">
    <property type="entry name" value="RING/U-box"/>
    <property type="match status" value="1"/>
</dbReference>
<evidence type="ECO:0000256" key="8">
    <source>
        <dbReference type="ARBA" id="ARBA00022771"/>
    </source>
</evidence>
<evidence type="ECO:0000313" key="19">
    <source>
        <dbReference type="Proteomes" id="UP001408789"/>
    </source>
</evidence>
<keyword evidence="8 14" id="KW-0863">Zinc-finger</keyword>
<dbReference type="InterPro" id="IPR044600">
    <property type="entry name" value="ATL1/ATL16-like"/>
</dbReference>
<comment type="pathway">
    <text evidence="3">Protein modification; protein ubiquitination.</text>
</comment>
<dbReference type="GO" id="GO:0008270">
    <property type="term" value="F:zinc ion binding"/>
    <property type="evidence" value="ECO:0007669"/>
    <property type="project" value="UniProtKB-KW"/>
</dbReference>
<dbReference type="GO" id="GO:0016567">
    <property type="term" value="P:protein ubiquitination"/>
    <property type="evidence" value="ECO:0007669"/>
    <property type="project" value="InterPro"/>
</dbReference>
<evidence type="ECO:0000256" key="12">
    <source>
        <dbReference type="ARBA" id="ARBA00023136"/>
    </source>
</evidence>
<protein>
    <recommendedName>
        <fullName evidence="4">RING-type E3 ubiquitin transferase</fullName>
        <ecNumber evidence="4">2.3.2.27</ecNumber>
    </recommendedName>
</protein>
<dbReference type="AlphaFoldDB" id="A0AAP0GX79"/>
<dbReference type="PANTHER" id="PTHR46913">
    <property type="entry name" value="RING-H2 FINGER PROTEIN ATL16"/>
    <property type="match status" value="1"/>
</dbReference>
<evidence type="ECO:0000256" key="13">
    <source>
        <dbReference type="ARBA" id="ARBA00024209"/>
    </source>
</evidence>
<evidence type="ECO:0000256" key="14">
    <source>
        <dbReference type="PROSITE-ProRule" id="PRU00175"/>
    </source>
</evidence>
<dbReference type="PANTHER" id="PTHR46913:SF19">
    <property type="entry name" value="RING-TYPE E3 UBIQUITIN TRANSFERASE"/>
    <property type="match status" value="1"/>
</dbReference>
<comment type="similarity">
    <text evidence="13">Belongs to the RING-type zinc finger family. ATL subfamily.</text>
</comment>
<name>A0AAP0GX79_9ASTR</name>
<keyword evidence="12 16" id="KW-0472">Membrane</keyword>
<evidence type="ECO:0000256" key="15">
    <source>
        <dbReference type="SAM" id="MobiDB-lite"/>
    </source>
</evidence>
<dbReference type="SMART" id="SM00184">
    <property type="entry name" value="RING"/>
    <property type="match status" value="1"/>
</dbReference>
<keyword evidence="7" id="KW-0479">Metal-binding</keyword>
<reference evidence="18 19" key="1">
    <citation type="submission" date="2024-04" db="EMBL/GenBank/DDBJ databases">
        <title>The reference genome of an endangered Asteraceae, Deinandra increscens subsp. villosa, native to the Central Coast of California.</title>
        <authorList>
            <person name="Guilliams M."/>
            <person name="Hasenstab-Lehman K."/>
            <person name="Meyer R."/>
            <person name="Mcevoy S."/>
        </authorList>
    </citation>
    <scope>NUCLEOTIDE SEQUENCE [LARGE SCALE GENOMIC DNA]</scope>
    <source>
        <tissue evidence="18">Leaf</tissue>
    </source>
</reference>
<dbReference type="Proteomes" id="UP001408789">
    <property type="component" value="Unassembled WGS sequence"/>
</dbReference>
<evidence type="ECO:0000256" key="9">
    <source>
        <dbReference type="ARBA" id="ARBA00022786"/>
    </source>
</evidence>
<dbReference type="InterPro" id="IPR013083">
    <property type="entry name" value="Znf_RING/FYVE/PHD"/>
</dbReference>
<gene>
    <name evidence="18" type="ORF">SSX86_019406</name>
</gene>
<dbReference type="FunFam" id="3.30.40.10:FF:000233">
    <property type="entry name" value="RING-H2 finger protein ATL54"/>
    <property type="match status" value="1"/>
</dbReference>
<evidence type="ECO:0000256" key="1">
    <source>
        <dbReference type="ARBA" id="ARBA00000900"/>
    </source>
</evidence>
<evidence type="ECO:0000256" key="6">
    <source>
        <dbReference type="ARBA" id="ARBA00022692"/>
    </source>
</evidence>
<keyword evidence="10" id="KW-0862">Zinc</keyword>
<proteinExistence type="inferred from homology"/>
<dbReference type="GO" id="GO:0061630">
    <property type="term" value="F:ubiquitin protein ligase activity"/>
    <property type="evidence" value="ECO:0007669"/>
    <property type="project" value="UniProtKB-EC"/>
</dbReference>
<feature type="compositionally biased region" description="Polar residues" evidence="15">
    <location>
        <begin position="256"/>
        <end position="270"/>
    </location>
</feature>
<evidence type="ECO:0000259" key="17">
    <source>
        <dbReference type="PROSITE" id="PS50089"/>
    </source>
</evidence>
<evidence type="ECO:0000256" key="4">
    <source>
        <dbReference type="ARBA" id="ARBA00012483"/>
    </source>
</evidence>
<comment type="caution">
    <text evidence="18">The sequence shown here is derived from an EMBL/GenBank/DDBJ whole genome shotgun (WGS) entry which is preliminary data.</text>
</comment>
<feature type="region of interest" description="Disordered" evidence="15">
    <location>
        <begin position="252"/>
        <end position="302"/>
    </location>
</feature>
<evidence type="ECO:0000256" key="11">
    <source>
        <dbReference type="ARBA" id="ARBA00022989"/>
    </source>
</evidence>
<keyword evidence="9" id="KW-0833">Ubl conjugation pathway</keyword>
<dbReference type="EMBL" id="JBCNJP010000019">
    <property type="protein sequence ID" value="KAK9062220.1"/>
    <property type="molecule type" value="Genomic_DNA"/>
</dbReference>
<evidence type="ECO:0000256" key="3">
    <source>
        <dbReference type="ARBA" id="ARBA00004906"/>
    </source>
</evidence>
<feature type="region of interest" description="Disordered" evidence="15">
    <location>
        <begin position="201"/>
        <end position="232"/>
    </location>
</feature>
<sequence length="329" mass="37104">MAFLHRKMLLKPEETEKPRPVKPHQCDKGLTTSSSSPPPPPPPSITSIESVSPFLIIMFCCLAAIFTFICYLTCAKRCRRRRQTNHRNTDRETHEDFFHGDLGPVVHNPIWLINTVGLDQSQIESIHVFKYKRDDKLIEGTDCSVCLSEFEEDERLRLLPKCSHAFHVPCIDTWLRSHKNCPLCRAPIFSTTNDHETEHAITVSNSTESSTSEETETETERPVSGSETIDDHHHVVDVENNGEMVKTSDVVDETSSRVSVQSDQASNSQRVVLKKPSSMPKNKQHKLNGSSSSSGIHVCGKPMKISSFRHSLRKASSYRSKSGPYNQSY</sequence>
<dbReference type="PROSITE" id="PS50089">
    <property type="entry name" value="ZF_RING_2"/>
    <property type="match status" value="1"/>
</dbReference>
<dbReference type="Pfam" id="PF13639">
    <property type="entry name" value="zf-RING_2"/>
    <property type="match status" value="1"/>
</dbReference>
<comment type="subcellular location">
    <subcellularLocation>
        <location evidence="2">Membrane</location>
        <topology evidence="2">Single-pass membrane protein</topology>
    </subcellularLocation>
</comment>